<protein>
    <recommendedName>
        <fullName evidence="3">SHSP domain-containing protein</fullName>
    </recommendedName>
</protein>
<dbReference type="InterPro" id="IPR002068">
    <property type="entry name" value="A-crystallin/Hsp20_dom"/>
</dbReference>
<dbReference type="GO" id="GO:0042026">
    <property type="term" value="P:protein refolding"/>
    <property type="evidence" value="ECO:0007669"/>
    <property type="project" value="TreeGrafter"/>
</dbReference>
<feature type="domain" description="SHSP" evidence="3">
    <location>
        <begin position="25"/>
        <end position="133"/>
    </location>
</feature>
<dbReference type="GO" id="GO:0005737">
    <property type="term" value="C:cytoplasm"/>
    <property type="evidence" value="ECO:0007669"/>
    <property type="project" value="TreeGrafter"/>
</dbReference>
<dbReference type="GO" id="GO:0005634">
    <property type="term" value="C:nucleus"/>
    <property type="evidence" value="ECO:0007669"/>
    <property type="project" value="TreeGrafter"/>
</dbReference>
<dbReference type="Gene3D" id="2.60.40.790">
    <property type="match status" value="1"/>
</dbReference>
<proteinExistence type="inferred from homology"/>
<dbReference type="PANTHER" id="PTHR45640">
    <property type="entry name" value="HEAT SHOCK PROTEIN HSP-12.2-RELATED"/>
    <property type="match status" value="1"/>
</dbReference>
<dbReference type="Proteomes" id="UP001432027">
    <property type="component" value="Unassembled WGS sequence"/>
</dbReference>
<accession>A0AAV5SZQ8</accession>
<evidence type="ECO:0000259" key="3">
    <source>
        <dbReference type="PROSITE" id="PS01031"/>
    </source>
</evidence>
<reference evidence="4" key="1">
    <citation type="submission" date="2023-10" db="EMBL/GenBank/DDBJ databases">
        <title>Genome assembly of Pristionchus species.</title>
        <authorList>
            <person name="Yoshida K."/>
            <person name="Sommer R.J."/>
        </authorList>
    </citation>
    <scope>NUCLEOTIDE SEQUENCE</scope>
    <source>
        <strain evidence="4">RS0144</strain>
    </source>
</reference>
<sequence length="133" mass="14814">MFPFGVNPIDRMPNVMIPYWPSLPSDRIFNTGGIGEVINTNEKFSLTVDVSQFKPNELEVNVTGRELSISGKHEQRADEHGSISRSFNRKYSLPEDVDLESIRSKIVDGKLMIEATKVGISLSATRSITISSE</sequence>
<dbReference type="PROSITE" id="PS01031">
    <property type="entry name" value="SHSP"/>
    <property type="match status" value="1"/>
</dbReference>
<dbReference type="AlphaFoldDB" id="A0AAV5SZQ8"/>
<evidence type="ECO:0000256" key="2">
    <source>
        <dbReference type="RuleBase" id="RU003616"/>
    </source>
</evidence>
<dbReference type="Pfam" id="PF00011">
    <property type="entry name" value="HSP20"/>
    <property type="match status" value="1"/>
</dbReference>
<dbReference type="CDD" id="cd06526">
    <property type="entry name" value="metazoan_ACD"/>
    <property type="match status" value="1"/>
</dbReference>
<dbReference type="PANTHER" id="PTHR45640:SF32">
    <property type="entry name" value="STRESS-INDUCED PROTEIN 1"/>
    <property type="match status" value="1"/>
</dbReference>
<comment type="similarity">
    <text evidence="1 2">Belongs to the small heat shock protein (HSP20) family.</text>
</comment>
<dbReference type="GO" id="GO:0036498">
    <property type="term" value="P:IRE1-mediated unfolded protein response"/>
    <property type="evidence" value="ECO:0007669"/>
    <property type="project" value="TreeGrafter"/>
</dbReference>
<name>A0AAV5SZQ8_9BILA</name>
<evidence type="ECO:0000313" key="5">
    <source>
        <dbReference type="Proteomes" id="UP001432027"/>
    </source>
</evidence>
<dbReference type="SUPFAM" id="SSF49764">
    <property type="entry name" value="HSP20-like chaperones"/>
    <property type="match status" value="1"/>
</dbReference>
<gene>
    <name evidence="4" type="ORF">PENTCL1PPCAC_7171</name>
</gene>
<organism evidence="4 5">
    <name type="scientific">Pristionchus entomophagus</name>
    <dbReference type="NCBI Taxonomy" id="358040"/>
    <lineage>
        <taxon>Eukaryota</taxon>
        <taxon>Metazoa</taxon>
        <taxon>Ecdysozoa</taxon>
        <taxon>Nematoda</taxon>
        <taxon>Chromadorea</taxon>
        <taxon>Rhabditida</taxon>
        <taxon>Rhabditina</taxon>
        <taxon>Diplogasteromorpha</taxon>
        <taxon>Diplogasteroidea</taxon>
        <taxon>Neodiplogasteridae</taxon>
        <taxon>Pristionchus</taxon>
    </lineage>
</organism>
<comment type="caution">
    <text evidence="4">The sequence shown here is derived from an EMBL/GenBank/DDBJ whole genome shotgun (WGS) entry which is preliminary data.</text>
</comment>
<dbReference type="GO" id="GO:0009408">
    <property type="term" value="P:response to heat"/>
    <property type="evidence" value="ECO:0007669"/>
    <property type="project" value="TreeGrafter"/>
</dbReference>
<evidence type="ECO:0000313" key="4">
    <source>
        <dbReference type="EMBL" id="GMS84996.1"/>
    </source>
</evidence>
<dbReference type="InterPro" id="IPR008978">
    <property type="entry name" value="HSP20-like_chaperone"/>
</dbReference>
<evidence type="ECO:0000256" key="1">
    <source>
        <dbReference type="PROSITE-ProRule" id="PRU00285"/>
    </source>
</evidence>
<keyword evidence="5" id="KW-1185">Reference proteome</keyword>
<dbReference type="EMBL" id="BTSX01000002">
    <property type="protein sequence ID" value="GMS84996.1"/>
    <property type="molecule type" value="Genomic_DNA"/>
</dbReference>
<dbReference type="GO" id="GO:0051082">
    <property type="term" value="F:unfolded protein binding"/>
    <property type="evidence" value="ECO:0007669"/>
    <property type="project" value="TreeGrafter"/>
</dbReference>
<dbReference type="InterPro" id="IPR001436">
    <property type="entry name" value="Alpha-crystallin/sHSP_animal"/>
</dbReference>